<dbReference type="EMBL" id="MU273671">
    <property type="protein sequence ID" value="KAI0029510.1"/>
    <property type="molecule type" value="Genomic_DNA"/>
</dbReference>
<organism evidence="1 2">
    <name type="scientific">Vararia minispora EC-137</name>
    <dbReference type="NCBI Taxonomy" id="1314806"/>
    <lineage>
        <taxon>Eukaryota</taxon>
        <taxon>Fungi</taxon>
        <taxon>Dikarya</taxon>
        <taxon>Basidiomycota</taxon>
        <taxon>Agaricomycotina</taxon>
        <taxon>Agaricomycetes</taxon>
        <taxon>Russulales</taxon>
        <taxon>Lachnocladiaceae</taxon>
        <taxon>Vararia</taxon>
    </lineage>
</organism>
<name>A0ACB8QD49_9AGAM</name>
<sequence length="147" mass="16049">MSPSYTFNQPMSLRVPGHDQAPADPIAPIVPIPTKAYGHQESLSTANVMYALGILLRWLLFAMLGPYILVLVVYAILPHIDPPEQNNGAYRWAREMHAAAETASGSLPARNADPRTTSPASTDGIADRSVREIQTVPKVPYGTRRSE</sequence>
<evidence type="ECO:0000313" key="2">
    <source>
        <dbReference type="Proteomes" id="UP000814128"/>
    </source>
</evidence>
<keyword evidence="2" id="KW-1185">Reference proteome</keyword>
<comment type="caution">
    <text evidence="1">The sequence shown here is derived from an EMBL/GenBank/DDBJ whole genome shotgun (WGS) entry which is preliminary data.</text>
</comment>
<dbReference type="Proteomes" id="UP000814128">
    <property type="component" value="Unassembled WGS sequence"/>
</dbReference>
<accession>A0ACB8QD49</accession>
<protein>
    <submittedName>
        <fullName evidence="1">Uncharacterized protein</fullName>
    </submittedName>
</protein>
<gene>
    <name evidence="1" type="ORF">K488DRAFT_72906</name>
</gene>
<reference evidence="1" key="1">
    <citation type="submission" date="2021-02" db="EMBL/GenBank/DDBJ databases">
        <authorList>
            <consortium name="DOE Joint Genome Institute"/>
            <person name="Ahrendt S."/>
            <person name="Looney B.P."/>
            <person name="Miyauchi S."/>
            <person name="Morin E."/>
            <person name="Drula E."/>
            <person name="Courty P.E."/>
            <person name="Chicoki N."/>
            <person name="Fauchery L."/>
            <person name="Kohler A."/>
            <person name="Kuo A."/>
            <person name="Labutti K."/>
            <person name="Pangilinan J."/>
            <person name="Lipzen A."/>
            <person name="Riley R."/>
            <person name="Andreopoulos W."/>
            <person name="He G."/>
            <person name="Johnson J."/>
            <person name="Barry K.W."/>
            <person name="Grigoriev I.V."/>
            <person name="Nagy L."/>
            <person name="Hibbett D."/>
            <person name="Henrissat B."/>
            <person name="Matheny P.B."/>
            <person name="Labbe J."/>
            <person name="Martin F."/>
        </authorList>
    </citation>
    <scope>NUCLEOTIDE SEQUENCE</scope>
    <source>
        <strain evidence="1">EC-137</strain>
    </source>
</reference>
<proteinExistence type="predicted"/>
<reference evidence="1" key="2">
    <citation type="journal article" date="2022" name="New Phytol.">
        <title>Evolutionary transition to the ectomycorrhizal habit in the genomes of a hyperdiverse lineage of mushroom-forming fungi.</title>
        <authorList>
            <person name="Looney B."/>
            <person name="Miyauchi S."/>
            <person name="Morin E."/>
            <person name="Drula E."/>
            <person name="Courty P.E."/>
            <person name="Kohler A."/>
            <person name="Kuo A."/>
            <person name="LaButti K."/>
            <person name="Pangilinan J."/>
            <person name="Lipzen A."/>
            <person name="Riley R."/>
            <person name="Andreopoulos W."/>
            <person name="He G."/>
            <person name="Johnson J."/>
            <person name="Nolan M."/>
            <person name="Tritt A."/>
            <person name="Barry K.W."/>
            <person name="Grigoriev I.V."/>
            <person name="Nagy L.G."/>
            <person name="Hibbett D."/>
            <person name="Henrissat B."/>
            <person name="Matheny P.B."/>
            <person name="Labbe J."/>
            <person name="Martin F.M."/>
        </authorList>
    </citation>
    <scope>NUCLEOTIDE SEQUENCE</scope>
    <source>
        <strain evidence="1">EC-137</strain>
    </source>
</reference>
<evidence type="ECO:0000313" key="1">
    <source>
        <dbReference type="EMBL" id="KAI0029510.1"/>
    </source>
</evidence>